<evidence type="ECO:0000313" key="3">
    <source>
        <dbReference type="Proteomes" id="UP000036261"/>
    </source>
</evidence>
<evidence type="ECO:0000256" key="1">
    <source>
        <dbReference type="SAM" id="SignalP"/>
    </source>
</evidence>
<sequence>MKRILLLLSAAALISCTTESETEYIQKNPEPEFLAGIKNKKEFFFKVVNDPVGNGFKLDSTDSFNRFYSKIDRNPKKSIALIIPLKYSAKNSYKNKSTPGAMYWIDSQEYTGWFGHGMPYPGGSRDIIWADIDNGLEIHGGVFIYNPGQAGYSADKIWGTGLFSPDGLGYLDCDDYITDTPSGDLQHFHF</sequence>
<feature type="signal peptide" evidence="1">
    <location>
        <begin position="1"/>
        <end position="20"/>
    </location>
</feature>
<dbReference type="AlphaFoldDB" id="A0A0J7IFK4"/>
<evidence type="ECO:0000313" key="2">
    <source>
        <dbReference type="EMBL" id="KMQ64902.1"/>
    </source>
</evidence>
<reference evidence="2 3" key="1">
    <citation type="journal article" date="2013" name="Int. J. Syst. Evol. Microbiol.">
        <title>Chryseobacterium angstadtii sp. nov., isolated from a newt tank.</title>
        <authorList>
            <person name="Kirk K.E."/>
            <person name="Hoffman J.A."/>
            <person name="Smith K.A."/>
            <person name="Strahan B.L."/>
            <person name="Failor K.C."/>
            <person name="Krebs J.E."/>
            <person name="Gale A.N."/>
            <person name="Do T.D."/>
            <person name="Sontag T.C."/>
            <person name="Batties A.M."/>
            <person name="Mistiszyn K."/>
            <person name="Newman J.D."/>
        </authorList>
    </citation>
    <scope>NUCLEOTIDE SEQUENCE [LARGE SCALE GENOMIC DNA]</scope>
    <source>
        <strain evidence="2 3">KM</strain>
    </source>
</reference>
<protein>
    <recommendedName>
        <fullName evidence="4">Lipoprotein</fullName>
    </recommendedName>
</protein>
<keyword evidence="3" id="KW-1185">Reference proteome</keyword>
<name>A0A0J7IFK4_9FLAO</name>
<dbReference type="PATRIC" id="fig|558151.6.peg.2507"/>
<dbReference type="EMBL" id="LFND01000003">
    <property type="protein sequence ID" value="KMQ64902.1"/>
    <property type="molecule type" value="Genomic_DNA"/>
</dbReference>
<feature type="chain" id="PRO_5005288306" description="Lipoprotein" evidence="1">
    <location>
        <begin position="21"/>
        <end position="190"/>
    </location>
</feature>
<organism evidence="2 3">
    <name type="scientific">Chryseobacterium angstadtii</name>
    <dbReference type="NCBI Taxonomy" id="558151"/>
    <lineage>
        <taxon>Bacteria</taxon>
        <taxon>Pseudomonadati</taxon>
        <taxon>Bacteroidota</taxon>
        <taxon>Flavobacteriia</taxon>
        <taxon>Flavobacteriales</taxon>
        <taxon>Weeksellaceae</taxon>
        <taxon>Chryseobacterium group</taxon>
        <taxon>Chryseobacterium</taxon>
    </lineage>
</organism>
<dbReference type="PROSITE" id="PS51257">
    <property type="entry name" value="PROKAR_LIPOPROTEIN"/>
    <property type="match status" value="1"/>
</dbReference>
<evidence type="ECO:0008006" key="4">
    <source>
        <dbReference type="Google" id="ProtNLM"/>
    </source>
</evidence>
<accession>A0A0J7IFK4</accession>
<comment type="caution">
    <text evidence="2">The sequence shown here is derived from an EMBL/GenBank/DDBJ whole genome shotgun (WGS) entry which is preliminary data.</text>
</comment>
<dbReference type="Proteomes" id="UP000036261">
    <property type="component" value="Unassembled WGS sequence"/>
</dbReference>
<proteinExistence type="predicted"/>
<gene>
    <name evidence="2" type="ORF">ACM46_11885</name>
</gene>
<dbReference type="RefSeq" id="WP_048506841.1">
    <property type="nucleotide sequence ID" value="NZ_LFND01000003.1"/>
</dbReference>
<keyword evidence="1" id="KW-0732">Signal</keyword>